<feature type="transmembrane region" description="Helical" evidence="8">
    <location>
        <begin position="192"/>
        <end position="211"/>
    </location>
</feature>
<evidence type="ECO:0000256" key="2">
    <source>
        <dbReference type="ARBA" id="ARBA00010145"/>
    </source>
</evidence>
<dbReference type="AlphaFoldDB" id="A0A926EAW4"/>
<reference evidence="9" key="1">
    <citation type="submission" date="2020-08" db="EMBL/GenBank/DDBJ databases">
        <title>Genome public.</title>
        <authorList>
            <person name="Liu C."/>
            <person name="Sun Q."/>
        </authorList>
    </citation>
    <scope>NUCLEOTIDE SEQUENCE</scope>
    <source>
        <strain evidence="9">NSJ-54</strain>
    </source>
</reference>
<feature type="transmembrane region" description="Helical" evidence="8">
    <location>
        <begin position="248"/>
        <end position="272"/>
    </location>
</feature>
<feature type="transmembrane region" description="Helical" evidence="8">
    <location>
        <begin position="67"/>
        <end position="89"/>
    </location>
</feature>
<protein>
    <submittedName>
        <fullName evidence="9">AEC family transporter</fullName>
    </submittedName>
</protein>
<dbReference type="Gene3D" id="1.20.1530.20">
    <property type="match status" value="1"/>
</dbReference>
<evidence type="ECO:0000313" key="10">
    <source>
        <dbReference type="Proteomes" id="UP000660861"/>
    </source>
</evidence>
<sequence>MQLSWVLAQQVLVMFLLMAVGFFCGKKGIINEDGSRQLSDLLLMIVIPCLSINVYQVDKDPAIVRGLLLAFGLAIFSHILAIVVAKLCIRKKEDVRYRVERFAAVYSNAGFMGLPLVQATMGNEGVIFATAYMACFNFFAFTLGEMEMRGERRPPSLKKIILHPGVWSVALGILFFFLQIRLPAPIGPTVNFIASMNTPLAMIACGTFLAGTQLKGLWKNKKMYLVTGLRLVAIPLLLILIYKLTGVMGWFAGADTVVIISLISAACPTAAMCSIMARKFDLDAAYGGQMVAVTTVFSIVTLPLVVMLAQLI</sequence>
<feature type="transmembrane region" description="Helical" evidence="8">
    <location>
        <begin position="6"/>
        <end position="25"/>
    </location>
</feature>
<name>A0A926EAW4_9FIRM</name>
<dbReference type="InterPro" id="IPR004776">
    <property type="entry name" value="Mem_transp_PIN-like"/>
</dbReference>
<evidence type="ECO:0000256" key="5">
    <source>
        <dbReference type="ARBA" id="ARBA00022692"/>
    </source>
</evidence>
<feature type="transmembrane region" description="Helical" evidence="8">
    <location>
        <begin position="160"/>
        <end position="180"/>
    </location>
</feature>
<dbReference type="EMBL" id="JACRTC010000003">
    <property type="protein sequence ID" value="MBC8570418.1"/>
    <property type="molecule type" value="Genomic_DNA"/>
</dbReference>
<evidence type="ECO:0000256" key="1">
    <source>
        <dbReference type="ARBA" id="ARBA00004651"/>
    </source>
</evidence>
<comment type="similarity">
    <text evidence="2">Belongs to the auxin efflux carrier (TC 2.A.69) family.</text>
</comment>
<organism evidence="9 10">
    <name type="scientific">Zongyangia hominis</name>
    <dbReference type="NCBI Taxonomy" id="2763677"/>
    <lineage>
        <taxon>Bacteria</taxon>
        <taxon>Bacillati</taxon>
        <taxon>Bacillota</taxon>
        <taxon>Clostridia</taxon>
        <taxon>Eubacteriales</taxon>
        <taxon>Oscillospiraceae</taxon>
        <taxon>Zongyangia</taxon>
    </lineage>
</organism>
<keyword evidence="4" id="KW-1003">Cell membrane</keyword>
<keyword evidence="3" id="KW-0813">Transport</keyword>
<keyword evidence="7 8" id="KW-0472">Membrane</keyword>
<feature type="transmembrane region" description="Helical" evidence="8">
    <location>
        <begin position="127"/>
        <end position="148"/>
    </location>
</feature>
<keyword evidence="5 8" id="KW-0812">Transmembrane</keyword>
<evidence type="ECO:0000256" key="3">
    <source>
        <dbReference type="ARBA" id="ARBA00022448"/>
    </source>
</evidence>
<comment type="caution">
    <text evidence="9">The sequence shown here is derived from an EMBL/GenBank/DDBJ whole genome shotgun (WGS) entry which is preliminary data.</text>
</comment>
<dbReference type="GO" id="GO:0005886">
    <property type="term" value="C:plasma membrane"/>
    <property type="evidence" value="ECO:0007669"/>
    <property type="project" value="UniProtKB-SubCell"/>
</dbReference>
<dbReference type="PANTHER" id="PTHR36838:SF1">
    <property type="entry name" value="SLR1864 PROTEIN"/>
    <property type="match status" value="1"/>
</dbReference>
<keyword evidence="6 8" id="KW-1133">Transmembrane helix</keyword>
<feature type="transmembrane region" description="Helical" evidence="8">
    <location>
        <begin position="284"/>
        <end position="309"/>
    </location>
</feature>
<dbReference type="GO" id="GO:0055085">
    <property type="term" value="P:transmembrane transport"/>
    <property type="evidence" value="ECO:0007669"/>
    <property type="project" value="InterPro"/>
</dbReference>
<dbReference type="RefSeq" id="WP_262397514.1">
    <property type="nucleotide sequence ID" value="NZ_JACRTC010000003.1"/>
</dbReference>
<evidence type="ECO:0000313" key="9">
    <source>
        <dbReference type="EMBL" id="MBC8570418.1"/>
    </source>
</evidence>
<keyword evidence="10" id="KW-1185">Reference proteome</keyword>
<proteinExistence type="inferred from homology"/>
<dbReference type="InterPro" id="IPR038770">
    <property type="entry name" value="Na+/solute_symporter_sf"/>
</dbReference>
<evidence type="ECO:0000256" key="6">
    <source>
        <dbReference type="ARBA" id="ARBA00022989"/>
    </source>
</evidence>
<dbReference type="PANTHER" id="PTHR36838">
    <property type="entry name" value="AUXIN EFFLUX CARRIER FAMILY PROTEIN"/>
    <property type="match status" value="1"/>
</dbReference>
<dbReference type="Pfam" id="PF03547">
    <property type="entry name" value="Mem_trans"/>
    <property type="match status" value="2"/>
</dbReference>
<evidence type="ECO:0000256" key="8">
    <source>
        <dbReference type="SAM" id="Phobius"/>
    </source>
</evidence>
<comment type="subcellular location">
    <subcellularLocation>
        <location evidence="1">Cell membrane</location>
        <topology evidence="1">Multi-pass membrane protein</topology>
    </subcellularLocation>
</comment>
<feature type="transmembrane region" description="Helical" evidence="8">
    <location>
        <begin position="37"/>
        <end position="55"/>
    </location>
</feature>
<dbReference type="Proteomes" id="UP000660861">
    <property type="component" value="Unassembled WGS sequence"/>
</dbReference>
<feature type="transmembrane region" description="Helical" evidence="8">
    <location>
        <begin position="101"/>
        <end position="121"/>
    </location>
</feature>
<feature type="transmembrane region" description="Helical" evidence="8">
    <location>
        <begin position="223"/>
        <end position="242"/>
    </location>
</feature>
<gene>
    <name evidence="9" type="ORF">H8709_06190</name>
</gene>
<evidence type="ECO:0000256" key="7">
    <source>
        <dbReference type="ARBA" id="ARBA00023136"/>
    </source>
</evidence>
<accession>A0A926EAW4</accession>
<evidence type="ECO:0000256" key="4">
    <source>
        <dbReference type="ARBA" id="ARBA00022475"/>
    </source>
</evidence>